<proteinExistence type="predicted"/>
<evidence type="ECO:0000313" key="2">
    <source>
        <dbReference type="EMBL" id="SFL38262.1"/>
    </source>
</evidence>
<dbReference type="Proteomes" id="UP000199006">
    <property type="component" value="Unassembled WGS sequence"/>
</dbReference>
<evidence type="ECO:0000313" key="3">
    <source>
        <dbReference type="Proteomes" id="UP000199006"/>
    </source>
</evidence>
<dbReference type="RefSeq" id="WP_089860619.1">
    <property type="nucleotide sequence ID" value="NZ_FOTI01000010.1"/>
</dbReference>
<evidence type="ECO:0008006" key="4">
    <source>
        <dbReference type="Google" id="ProtNLM"/>
    </source>
</evidence>
<feature type="signal peptide" evidence="1">
    <location>
        <begin position="1"/>
        <end position="25"/>
    </location>
</feature>
<accession>A0A1I4H7H5</accession>
<name>A0A1I4H7H5_9FIRM</name>
<dbReference type="OrthoDB" id="2110163at2"/>
<sequence length="416" mass="45129">MNKKTLHILLLFLCLIMLATQSSLAALDAEAIGIGADFSTLTGESAYYSNPAGLSLRDNNFTIKANFGFSIWNNVFKNDEFSDEDFTAKLSDEDLLVGGMAAAGTQIFYKNFTIGINARGEGILTADSDAAGIIAGDEPEIEFESGTDSASVTADLGQTAGGAVNLTDLSLSYAREIGTAMTAKSELVEALYFGATYHYLEGDIYSYSGGGNITATLLPDGTVTYSSTSSPEFYADRNDSEATGNAFDLGLLFKLRNNYSLAFSVMNIGKLTADDYYRDGVRYTIVSSSTKLEEEDFEGTVIEDELEYDLPRIVRLGLKLDYSPNTVFYADYERINYDGGQDENIYSLGSQFRKTKLIPLRLGINYSTLRESVELAAGLGININNSFKIDFGIADLLALTDNAKGVKFGLATTIKF</sequence>
<reference evidence="2 3" key="1">
    <citation type="submission" date="2016-10" db="EMBL/GenBank/DDBJ databases">
        <authorList>
            <person name="de Groot N.N."/>
        </authorList>
    </citation>
    <scope>NUCLEOTIDE SEQUENCE [LARGE SCALE GENOMIC DNA]</scope>
    <source>
        <strain evidence="2 3">ATCC 51327</strain>
    </source>
</reference>
<dbReference type="AlphaFoldDB" id="A0A1I4H7H5"/>
<dbReference type="Gene3D" id="2.40.160.60">
    <property type="entry name" value="Outer membrane protein transport protein (OMPP1/FadL/TodX)"/>
    <property type="match status" value="1"/>
</dbReference>
<evidence type="ECO:0000256" key="1">
    <source>
        <dbReference type="SAM" id="SignalP"/>
    </source>
</evidence>
<gene>
    <name evidence="2" type="ORF">SAMN02983006_00999</name>
</gene>
<keyword evidence="1" id="KW-0732">Signal</keyword>
<dbReference type="EMBL" id="FOTI01000010">
    <property type="protein sequence ID" value="SFL38262.1"/>
    <property type="molecule type" value="Genomic_DNA"/>
</dbReference>
<protein>
    <recommendedName>
        <fullName evidence="4">DUF5723 domain-containing protein</fullName>
    </recommendedName>
</protein>
<dbReference type="STRING" id="29563.SAMN02983006_00999"/>
<organism evidence="2 3">
    <name type="scientific">Halanaerobium salsuginis</name>
    <dbReference type="NCBI Taxonomy" id="29563"/>
    <lineage>
        <taxon>Bacteria</taxon>
        <taxon>Bacillati</taxon>
        <taxon>Bacillota</taxon>
        <taxon>Clostridia</taxon>
        <taxon>Halanaerobiales</taxon>
        <taxon>Halanaerobiaceae</taxon>
        <taxon>Halanaerobium</taxon>
    </lineage>
</organism>
<keyword evidence="3" id="KW-1185">Reference proteome</keyword>
<feature type="chain" id="PRO_5011733594" description="DUF5723 domain-containing protein" evidence="1">
    <location>
        <begin position="26"/>
        <end position="416"/>
    </location>
</feature>